<dbReference type="PANTHER" id="PTHR43861">
    <property type="entry name" value="TRANS-ACONITATE 2-METHYLTRANSFERASE-RELATED"/>
    <property type="match status" value="1"/>
</dbReference>
<dbReference type="Pfam" id="PF13692">
    <property type="entry name" value="Glyco_trans_1_4"/>
    <property type="match status" value="1"/>
</dbReference>
<feature type="non-terminal residue" evidence="2">
    <location>
        <position position="316"/>
    </location>
</feature>
<evidence type="ECO:0000313" key="2">
    <source>
        <dbReference type="EMBL" id="SVD03469.1"/>
    </source>
</evidence>
<dbReference type="CDD" id="cd02440">
    <property type="entry name" value="AdoMet_MTases"/>
    <property type="match status" value="1"/>
</dbReference>
<evidence type="ECO:0000259" key="1">
    <source>
        <dbReference type="Pfam" id="PF08241"/>
    </source>
</evidence>
<proteinExistence type="predicted"/>
<dbReference type="AlphaFoldDB" id="A0A382S0L1"/>
<sequence length="316" mass="35572">WIGTQSTAKYVESVSDAIKEVCIKTNGKFIMIGARANLPGVPVEFIDWSEADEIKYLKSSHVGIMPLPDQHWERGKCGFKIIQYMASRIPVIASPVGVNSTIIKEGVNGYLASTTSDWVDCLYKVYNKSDDSLEMNGYKNIVSNYSFSHTSPTLLETLRRYIYRENIDKKVVDDFGFEWSIFDNEEELSNTSLKEIWEDYFHIFPWNALPKGGGVGADIGCGSGRWAKFVASKVKKLYLIDPSIDAINVAKKKLSQFNNLEFSITTADTFSVDDESLDFAYALGVLHHIPDTNQSFQSISKKLKKGAPLLVYLYYS</sequence>
<dbReference type="Gene3D" id="3.40.50.2000">
    <property type="entry name" value="Glycogen Phosphorylase B"/>
    <property type="match status" value="1"/>
</dbReference>
<accession>A0A382S0L1</accession>
<dbReference type="InterPro" id="IPR029063">
    <property type="entry name" value="SAM-dependent_MTases_sf"/>
</dbReference>
<gene>
    <name evidence="2" type="ORF">METZ01_LOCUS356323</name>
</gene>
<name>A0A382S0L1_9ZZZZ</name>
<dbReference type="PANTHER" id="PTHR43861:SF6">
    <property type="entry name" value="METHYLTRANSFERASE TYPE 11"/>
    <property type="match status" value="1"/>
</dbReference>
<dbReference type="SUPFAM" id="SSF53756">
    <property type="entry name" value="UDP-Glycosyltransferase/glycogen phosphorylase"/>
    <property type="match status" value="1"/>
</dbReference>
<feature type="domain" description="Methyltransferase type 11" evidence="1">
    <location>
        <begin position="218"/>
        <end position="309"/>
    </location>
</feature>
<protein>
    <recommendedName>
        <fullName evidence="1">Methyltransferase type 11 domain-containing protein</fullName>
    </recommendedName>
</protein>
<dbReference type="InterPro" id="IPR013216">
    <property type="entry name" value="Methyltransf_11"/>
</dbReference>
<organism evidence="2">
    <name type="scientific">marine metagenome</name>
    <dbReference type="NCBI Taxonomy" id="408172"/>
    <lineage>
        <taxon>unclassified sequences</taxon>
        <taxon>metagenomes</taxon>
        <taxon>ecological metagenomes</taxon>
    </lineage>
</organism>
<feature type="non-terminal residue" evidence="2">
    <location>
        <position position="1"/>
    </location>
</feature>
<reference evidence="2" key="1">
    <citation type="submission" date="2018-05" db="EMBL/GenBank/DDBJ databases">
        <authorList>
            <person name="Lanie J.A."/>
            <person name="Ng W.-L."/>
            <person name="Kazmierczak K.M."/>
            <person name="Andrzejewski T.M."/>
            <person name="Davidsen T.M."/>
            <person name="Wayne K.J."/>
            <person name="Tettelin H."/>
            <person name="Glass J.I."/>
            <person name="Rusch D."/>
            <person name="Podicherti R."/>
            <person name="Tsui H.-C.T."/>
            <person name="Winkler M.E."/>
        </authorList>
    </citation>
    <scope>NUCLEOTIDE SEQUENCE</scope>
</reference>
<dbReference type="EMBL" id="UINC01125557">
    <property type="protein sequence ID" value="SVD03469.1"/>
    <property type="molecule type" value="Genomic_DNA"/>
</dbReference>
<dbReference type="SUPFAM" id="SSF53335">
    <property type="entry name" value="S-adenosyl-L-methionine-dependent methyltransferases"/>
    <property type="match status" value="1"/>
</dbReference>
<dbReference type="GO" id="GO:0008757">
    <property type="term" value="F:S-adenosylmethionine-dependent methyltransferase activity"/>
    <property type="evidence" value="ECO:0007669"/>
    <property type="project" value="InterPro"/>
</dbReference>
<dbReference type="Pfam" id="PF08241">
    <property type="entry name" value="Methyltransf_11"/>
    <property type="match status" value="1"/>
</dbReference>
<dbReference type="Gene3D" id="3.40.50.150">
    <property type="entry name" value="Vaccinia Virus protein VP39"/>
    <property type="match status" value="1"/>
</dbReference>